<organism evidence="1 2">
    <name type="scientific">Glossina austeni</name>
    <name type="common">Savannah tsetse fly</name>
    <dbReference type="NCBI Taxonomy" id="7395"/>
    <lineage>
        <taxon>Eukaryota</taxon>
        <taxon>Metazoa</taxon>
        <taxon>Ecdysozoa</taxon>
        <taxon>Arthropoda</taxon>
        <taxon>Hexapoda</taxon>
        <taxon>Insecta</taxon>
        <taxon>Pterygota</taxon>
        <taxon>Neoptera</taxon>
        <taxon>Endopterygota</taxon>
        <taxon>Diptera</taxon>
        <taxon>Brachycera</taxon>
        <taxon>Muscomorpha</taxon>
        <taxon>Hippoboscoidea</taxon>
        <taxon>Glossinidae</taxon>
        <taxon>Glossina</taxon>
    </lineage>
</organism>
<keyword evidence="2" id="KW-1185">Reference proteome</keyword>
<reference evidence="1" key="1">
    <citation type="submission" date="2020-05" db="UniProtKB">
        <authorList>
            <consortium name="EnsemblMetazoa"/>
        </authorList>
    </citation>
    <scope>IDENTIFICATION</scope>
    <source>
        <strain evidence="1">TTRI</strain>
    </source>
</reference>
<protein>
    <submittedName>
        <fullName evidence="1">Uncharacterized protein</fullName>
    </submittedName>
</protein>
<name>A0A1A9VQ43_GLOAU</name>
<sequence length="118" mass="13437">MLNRKIKNVDEARFEASAVVFVSVSLCSDINGAVHVCSSSTSLARRGQFIHFRADNLGLSEVKFMEKRTFVTLQALVLNYDRYDYPDKRTCNQFYKCEDASAVHNVPVQIMTNEHNKS</sequence>
<evidence type="ECO:0000313" key="1">
    <source>
        <dbReference type="EnsemblMetazoa" id="GAUT044007-PA"/>
    </source>
</evidence>
<dbReference type="Proteomes" id="UP000078200">
    <property type="component" value="Unassembled WGS sequence"/>
</dbReference>
<dbReference type="VEuPathDB" id="VectorBase:GAUT044007"/>
<dbReference type="AlphaFoldDB" id="A0A1A9VQ43"/>
<evidence type="ECO:0000313" key="2">
    <source>
        <dbReference type="Proteomes" id="UP000078200"/>
    </source>
</evidence>
<accession>A0A1A9VQ43</accession>
<dbReference type="EnsemblMetazoa" id="GAUT044007-RA">
    <property type="protein sequence ID" value="GAUT044007-PA"/>
    <property type="gene ID" value="GAUT044007"/>
</dbReference>
<proteinExistence type="predicted"/>